<evidence type="ECO:0000256" key="6">
    <source>
        <dbReference type="ARBA" id="ARBA00022989"/>
    </source>
</evidence>
<evidence type="ECO:0000256" key="5">
    <source>
        <dbReference type="ARBA" id="ARBA00022946"/>
    </source>
</evidence>
<keyword evidence="11" id="KW-1185">Reference proteome</keyword>
<evidence type="ECO:0000256" key="2">
    <source>
        <dbReference type="ARBA" id="ARBA00005687"/>
    </source>
</evidence>
<keyword evidence="8" id="KW-0472">Membrane</keyword>
<dbReference type="InterPro" id="IPR012571">
    <property type="entry name" value="Mdm31/Mdm32"/>
</dbReference>
<gene>
    <name evidence="10" type="ORF">LY90DRAFT_442595</name>
</gene>
<dbReference type="GO" id="GO:0005743">
    <property type="term" value="C:mitochondrial inner membrane"/>
    <property type="evidence" value="ECO:0007669"/>
    <property type="project" value="UniProtKB-SubCell"/>
</dbReference>
<evidence type="ECO:0008006" key="12">
    <source>
        <dbReference type="Google" id="ProtNLM"/>
    </source>
</evidence>
<keyword evidence="5" id="KW-0809">Transit peptide</keyword>
<evidence type="ECO:0000313" key="10">
    <source>
        <dbReference type="EMBL" id="ORY00873.1"/>
    </source>
</evidence>
<dbReference type="PANTHER" id="PTHR31068">
    <property type="entry name" value="MITOCHONDRIAL DISTRIBUTION AND MORPHOLOGY PROTEIN 31"/>
    <property type="match status" value="1"/>
</dbReference>
<evidence type="ECO:0000256" key="8">
    <source>
        <dbReference type="ARBA" id="ARBA00023136"/>
    </source>
</evidence>
<evidence type="ECO:0000256" key="9">
    <source>
        <dbReference type="ARBA" id="ARBA00025191"/>
    </source>
</evidence>
<comment type="function">
    <text evidence="9">Involved in the organization of the mitochondrial membranes and the global structure of the mitochondria. Also required for mitochondrial distribution and mobility as well as for the maintenance of mitochondrial DNA nucleoids structures.</text>
</comment>
<evidence type="ECO:0000256" key="1">
    <source>
        <dbReference type="ARBA" id="ARBA00004273"/>
    </source>
</evidence>
<dbReference type="PANTHER" id="PTHR31068:SF0">
    <property type="entry name" value="MITOCHONDRIAL DISTRIBUTION AND MORPHOLOGY PROTEIN 31"/>
    <property type="match status" value="1"/>
</dbReference>
<comment type="subcellular location">
    <subcellularLocation>
        <location evidence="1">Mitochondrion inner membrane</location>
    </subcellularLocation>
</comment>
<dbReference type="EMBL" id="MCOG01000515">
    <property type="protein sequence ID" value="ORY00873.1"/>
    <property type="molecule type" value="Genomic_DNA"/>
</dbReference>
<protein>
    <recommendedName>
        <fullName evidence="12">Mitochondrial distribution and morphology protein family 31/32</fullName>
    </recommendedName>
</protein>
<dbReference type="OrthoDB" id="17678at2759"/>
<dbReference type="AlphaFoldDB" id="A0A1Y1YS71"/>
<name>A0A1Y1YS71_9FUNG</name>
<keyword evidence="6" id="KW-1133">Transmembrane helix</keyword>
<keyword evidence="4" id="KW-0999">Mitochondrion inner membrane</keyword>
<dbReference type="GO" id="GO:0007005">
    <property type="term" value="P:mitochondrion organization"/>
    <property type="evidence" value="ECO:0007669"/>
    <property type="project" value="InterPro"/>
</dbReference>
<dbReference type="GO" id="GO:0000001">
    <property type="term" value="P:mitochondrion inheritance"/>
    <property type="evidence" value="ECO:0007669"/>
    <property type="project" value="InterPro"/>
</dbReference>
<feature type="non-terminal residue" evidence="10">
    <location>
        <position position="1"/>
    </location>
</feature>
<sequence>DRRNIYDDPNLVYDPSLERRKHYDRGFVINKLSIEDMSVNMLCKNFRPYKMAIFNADLSIFRLRYMVHDILSANSIVGMLDSSLFSIYRPHHNAYRRSHLKGIPDIKKSYLKINGLPIDFLNKGDPGPFGWINRGTIDINTTLEIPQLFKNPIEEVELDKTIPFTASFEIKLDNLKATVPVKPPELSYMTNALIRPTVAFINSNHTTTIPLFFEFELSLDNFDGSWTLYDSEIADAFGTGMSTSIAELVKNERERNKAMKQVSLWSLPSVSKNVINIYEQARGIK</sequence>
<comment type="caution">
    <text evidence="10">The sequence shown here is derived from an EMBL/GenBank/DDBJ whole genome shotgun (WGS) entry which is preliminary data.</text>
</comment>
<evidence type="ECO:0000313" key="11">
    <source>
        <dbReference type="Proteomes" id="UP000193920"/>
    </source>
</evidence>
<keyword evidence="7" id="KW-0496">Mitochondrion</keyword>
<evidence type="ECO:0000256" key="7">
    <source>
        <dbReference type="ARBA" id="ARBA00023128"/>
    </source>
</evidence>
<dbReference type="STRING" id="1754190.A0A1Y1YS71"/>
<comment type="similarity">
    <text evidence="2">Belongs to the MDM31/MDM32 family.</text>
</comment>
<dbReference type="Proteomes" id="UP000193920">
    <property type="component" value="Unassembled WGS sequence"/>
</dbReference>
<proteinExistence type="inferred from homology"/>
<organism evidence="10 11">
    <name type="scientific">Neocallimastix californiae</name>
    <dbReference type="NCBI Taxonomy" id="1754190"/>
    <lineage>
        <taxon>Eukaryota</taxon>
        <taxon>Fungi</taxon>
        <taxon>Fungi incertae sedis</taxon>
        <taxon>Chytridiomycota</taxon>
        <taxon>Chytridiomycota incertae sedis</taxon>
        <taxon>Neocallimastigomycetes</taxon>
        <taxon>Neocallimastigales</taxon>
        <taxon>Neocallimastigaceae</taxon>
        <taxon>Neocallimastix</taxon>
    </lineage>
</organism>
<dbReference type="Pfam" id="PF08118">
    <property type="entry name" value="MDM31_MDM32"/>
    <property type="match status" value="2"/>
</dbReference>
<accession>A0A1Y1YS71</accession>
<evidence type="ECO:0000256" key="4">
    <source>
        <dbReference type="ARBA" id="ARBA00022792"/>
    </source>
</evidence>
<reference evidence="10 11" key="1">
    <citation type="submission" date="2016-08" db="EMBL/GenBank/DDBJ databases">
        <title>A Parts List for Fungal Cellulosomes Revealed by Comparative Genomics.</title>
        <authorList>
            <consortium name="DOE Joint Genome Institute"/>
            <person name="Haitjema C.H."/>
            <person name="Gilmore S.P."/>
            <person name="Henske J.K."/>
            <person name="Solomon K.V."/>
            <person name="De Groot R."/>
            <person name="Kuo A."/>
            <person name="Mondo S.J."/>
            <person name="Salamov A.A."/>
            <person name="Labutti K."/>
            <person name="Zhao Z."/>
            <person name="Chiniquy J."/>
            <person name="Barry K."/>
            <person name="Brewer H.M."/>
            <person name="Purvine S.O."/>
            <person name="Wright A.T."/>
            <person name="Boxma B."/>
            <person name="Van Alen T."/>
            <person name="Hackstein J.H."/>
            <person name="Baker S.E."/>
            <person name="Grigoriev I.V."/>
            <person name="O'Malley M.A."/>
        </authorList>
    </citation>
    <scope>NUCLEOTIDE SEQUENCE [LARGE SCALE GENOMIC DNA]</scope>
    <source>
        <strain evidence="10 11">G1</strain>
    </source>
</reference>
<keyword evidence="3" id="KW-0812">Transmembrane</keyword>
<evidence type="ECO:0000256" key="3">
    <source>
        <dbReference type="ARBA" id="ARBA00022692"/>
    </source>
</evidence>